<protein>
    <submittedName>
        <fullName evidence="2">Uncharacterized protein</fullName>
    </submittedName>
</protein>
<feature type="non-terminal residue" evidence="2">
    <location>
        <position position="1"/>
    </location>
</feature>
<evidence type="ECO:0000313" key="2">
    <source>
        <dbReference type="EMBL" id="KAH9418414.1"/>
    </source>
</evidence>
<dbReference type="Proteomes" id="UP000887458">
    <property type="component" value="Unassembled WGS sequence"/>
</dbReference>
<evidence type="ECO:0000313" key="3">
    <source>
        <dbReference type="Proteomes" id="UP000887458"/>
    </source>
</evidence>
<reference evidence="2 3" key="1">
    <citation type="journal article" date="2018" name="J. Allergy Clin. Immunol.">
        <title>High-quality assembly of Dermatophagoides pteronyssinus genome and transcriptome reveals a wide range of novel allergens.</title>
        <authorList>
            <person name="Liu X.Y."/>
            <person name="Yang K.Y."/>
            <person name="Wang M.Q."/>
            <person name="Kwok J.S."/>
            <person name="Zeng X."/>
            <person name="Yang Z."/>
            <person name="Xiao X.J."/>
            <person name="Lau C.P."/>
            <person name="Li Y."/>
            <person name="Huang Z.M."/>
            <person name="Ba J.G."/>
            <person name="Yim A.K."/>
            <person name="Ouyang C.Y."/>
            <person name="Ngai S.M."/>
            <person name="Chan T.F."/>
            <person name="Leung E.L."/>
            <person name="Liu L."/>
            <person name="Liu Z.G."/>
            <person name="Tsui S.K."/>
        </authorList>
    </citation>
    <scope>NUCLEOTIDE SEQUENCE [LARGE SCALE GENOMIC DNA]</scope>
    <source>
        <strain evidence="2">Derp</strain>
    </source>
</reference>
<sequence length="100" mass="11791">FDSTSVIFSLQQHVAKLLFSILKNIIRTYVFNMLFALLAFFVVAVIAGRLLQYDDYVHATNGDNHYHHHHHHHHRRRYRRDDNQNDCSSSYNAIVLLLIS</sequence>
<reference evidence="2 3" key="2">
    <citation type="journal article" date="2022" name="Mol. Biol. Evol.">
        <title>Comparative Genomics Reveals Insights into the Divergent Evolution of Astigmatic Mites and Household Pest Adaptations.</title>
        <authorList>
            <person name="Xiong Q."/>
            <person name="Wan A.T."/>
            <person name="Liu X."/>
            <person name="Fung C.S."/>
            <person name="Xiao X."/>
            <person name="Malainual N."/>
            <person name="Hou J."/>
            <person name="Wang L."/>
            <person name="Wang M."/>
            <person name="Yang K.Y."/>
            <person name="Cui Y."/>
            <person name="Leung E.L."/>
            <person name="Nong W."/>
            <person name="Shin S.K."/>
            <person name="Au S.W."/>
            <person name="Jeong K.Y."/>
            <person name="Chew F.T."/>
            <person name="Hui J.H."/>
            <person name="Leung T.F."/>
            <person name="Tungtrongchitr A."/>
            <person name="Zhong N."/>
            <person name="Liu Z."/>
            <person name="Tsui S.K."/>
        </authorList>
    </citation>
    <scope>NUCLEOTIDE SEQUENCE [LARGE SCALE GENOMIC DNA]</scope>
    <source>
        <strain evidence="2">Derp</strain>
    </source>
</reference>
<keyword evidence="1" id="KW-0472">Membrane</keyword>
<keyword evidence="1" id="KW-1133">Transmembrane helix</keyword>
<accession>A0ABQ8J747</accession>
<organism evidence="2 3">
    <name type="scientific">Dermatophagoides pteronyssinus</name>
    <name type="common">European house dust mite</name>
    <dbReference type="NCBI Taxonomy" id="6956"/>
    <lineage>
        <taxon>Eukaryota</taxon>
        <taxon>Metazoa</taxon>
        <taxon>Ecdysozoa</taxon>
        <taxon>Arthropoda</taxon>
        <taxon>Chelicerata</taxon>
        <taxon>Arachnida</taxon>
        <taxon>Acari</taxon>
        <taxon>Acariformes</taxon>
        <taxon>Sarcoptiformes</taxon>
        <taxon>Astigmata</taxon>
        <taxon>Psoroptidia</taxon>
        <taxon>Analgoidea</taxon>
        <taxon>Pyroglyphidae</taxon>
        <taxon>Dermatophagoidinae</taxon>
        <taxon>Dermatophagoides</taxon>
    </lineage>
</organism>
<keyword evidence="3" id="KW-1185">Reference proteome</keyword>
<evidence type="ECO:0000256" key="1">
    <source>
        <dbReference type="SAM" id="Phobius"/>
    </source>
</evidence>
<dbReference type="EMBL" id="NJHN03000063">
    <property type="protein sequence ID" value="KAH9418414.1"/>
    <property type="molecule type" value="Genomic_DNA"/>
</dbReference>
<comment type="caution">
    <text evidence="2">The sequence shown here is derived from an EMBL/GenBank/DDBJ whole genome shotgun (WGS) entry which is preliminary data.</text>
</comment>
<gene>
    <name evidence="2" type="ORF">DERP_011276</name>
</gene>
<name>A0ABQ8J747_DERPT</name>
<keyword evidence="1" id="KW-0812">Transmembrane</keyword>
<proteinExistence type="predicted"/>
<feature type="transmembrane region" description="Helical" evidence="1">
    <location>
        <begin position="29"/>
        <end position="51"/>
    </location>
</feature>